<evidence type="ECO:0000313" key="2">
    <source>
        <dbReference type="EMBL" id="EDR45911.1"/>
    </source>
</evidence>
<accession>B0G8A7</accession>
<reference evidence="2 3" key="2">
    <citation type="submission" date="2007-10" db="EMBL/GenBank/DDBJ databases">
        <authorList>
            <person name="Fulton L."/>
            <person name="Clifton S."/>
            <person name="Fulton B."/>
            <person name="Xu J."/>
            <person name="Minx P."/>
            <person name="Pepin K.H."/>
            <person name="Johnson M."/>
            <person name="Thiruvilangam P."/>
            <person name="Bhonagiri V."/>
            <person name="Nash W.E."/>
            <person name="Wang C."/>
            <person name="Mardis E.R."/>
            <person name="Wilson R.K."/>
        </authorList>
    </citation>
    <scope>NUCLEOTIDE SEQUENCE [LARGE SCALE GENOMIC DNA]</scope>
    <source>
        <strain evidence="2 3">ATCC 27755</strain>
    </source>
</reference>
<reference evidence="2 3" key="1">
    <citation type="submission" date="2007-10" db="EMBL/GenBank/DDBJ databases">
        <title>Draft genome sequence of Dorea formicigenerans(ATCC 27755).</title>
        <authorList>
            <person name="Sudarsanam P."/>
            <person name="Ley R."/>
            <person name="Guruge J."/>
            <person name="Turnbaugh P.J."/>
            <person name="Mahowald M."/>
            <person name="Liep D."/>
            <person name="Gordon J."/>
        </authorList>
    </citation>
    <scope>NUCLEOTIDE SEQUENCE [LARGE SCALE GENOMIC DNA]</scope>
    <source>
        <strain evidence="2 3">ATCC 27755</strain>
    </source>
</reference>
<dbReference type="Gene3D" id="2.160.20.120">
    <property type="match status" value="1"/>
</dbReference>
<dbReference type="PaxDb" id="411461-DORFOR_02512"/>
<protein>
    <recommendedName>
        <fullName evidence="1">DUF4097 domain-containing protein</fullName>
    </recommendedName>
</protein>
<gene>
    <name evidence="2" type="ORF">DORFOR_02512</name>
</gene>
<proteinExistence type="predicted"/>
<dbReference type="Proteomes" id="UP000005359">
    <property type="component" value="Unassembled WGS sequence"/>
</dbReference>
<feature type="domain" description="DUF4097" evidence="1">
    <location>
        <begin position="60"/>
        <end position="266"/>
    </location>
</feature>
<organism evidence="2 3">
    <name type="scientific">Dorea formicigenerans ATCC 27755</name>
    <dbReference type="NCBI Taxonomy" id="411461"/>
    <lineage>
        <taxon>Bacteria</taxon>
        <taxon>Bacillati</taxon>
        <taxon>Bacillota</taxon>
        <taxon>Clostridia</taxon>
        <taxon>Lachnospirales</taxon>
        <taxon>Lachnospiraceae</taxon>
        <taxon>Dorea</taxon>
    </lineage>
</organism>
<dbReference type="Pfam" id="PF13349">
    <property type="entry name" value="DUF4097"/>
    <property type="match status" value="1"/>
</dbReference>
<evidence type="ECO:0000313" key="3">
    <source>
        <dbReference type="Proteomes" id="UP000005359"/>
    </source>
</evidence>
<comment type="caution">
    <text evidence="2">The sequence shown here is derived from an EMBL/GenBank/DDBJ whole genome shotgun (WGS) entry which is preliminary data.</text>
</comment>
<dbReference type="STRING" id="411461.DORFOR_02512"/>
<evidence type="ECO:0000259" key="1">
    <source>
        <dbReference type="Pfam" id="PF13349"/>
    </source>
</evidence>
<name>B0G8A7_9FIRM</name>
<dbReference type="AlphaFoldDB" id="B0G8A7"/>
<dbReference type="EMBL" id="AAXA02000015">
    <property type="protein sequence ID" value="EDR45911.1"/>
    <property type="molecule type" value="Genomic_DNA"/>
</dbReference>
<sequence>MKMKKGWKIFWLTCGITLVVGIALLGIGLGMGATMEIVKERAPIKETYSPNIQESYQGIRELDLDIAAGEIKILKAPKEQQEITVETQKISKSLKFKCYEEEGVLNITTNKKVWNWIYARNHAQDAKIYVYIPEGYRLEEVEMNLSAGSIYIEDIHTEDLDIDVDAGEVQVDSFLTNDLTMNCDMGLIEALGKTLGDADLESGVGEINFTAIGNETDYNYDLNCDIGSIVCGEREFTEIGSEYQIENQSDKTMSIECGVGEVNVQFQAEQS</sequence>
<dbReference type="eggNOG" id="ENOG5032YHG">
    <property type="taxonomic scope" value="Bacteria"/>
</dbReference>
<dbReference type="InterPro" id="IPR025164">
    <property type="entry name" value="Toastrack_DUF4097"/>
</dbReference>